<dbReference type="CDD" id="cd03244">
    <property type="entry name" value="ABCC_MRP_domain2"/>
    <property type="match status" value="1"/>
</dbReference>
<dbReference type="GO" id="GO:0016020">
    <property type="term" value="C:membrane"/>
    <property type="evidence" value="ECO:0007669"/>
    <property type="project" value="UniProtKB-SubCell"/>
</dbReference>
<dbReference type="GO" id="GO:0016887">
    <property type="term" value="F:ATP hydrolysis activity"/>
    <property type="evidence" value="ECO:0007669"/>
    <property type="project" value="InterPro"/>
</dbReference>
<dbReference type="Pfam" id="PF00664">
    <property type="entry name" value="ABC_membrane"/>
    <property type="match status" value="2"/>
</dbReference>
<dbReference type="InterPro" id="IPR044746">
    <property type="entry name" value="ABCC_6TM_D1"/>
</dbReference>
<evidence type="ECO:0000256" key="5">
    <source>
        <dbReference type="ARBA" id="ARBA00022840"/>
    </source>
</evidence>
<keyword evidence="6 9" id="KW-1133">Transmembrane helix</keyword>
<evidence type="ECO:0008006" key="14">
    <source>
        <dbReference type="Google" id="ProtNLM"/>
    </source>
</evidence>
<feature type="transmembrane region" description="Helical" evidence="9">
    <location>
        <begin position="141"/>
        <end position="165"/>
    </location>
</feature>
<dbReference type="FunFam" id="3.40.50.300:FF:000163">
    <property type="entry name" value="Multidrug resistance-associated protein member 4"/>
    <property type="match status" value="1"/>
</dbReference>
<keyword evidence="2" id="KW-0813">Transport</keyword>
<dbReference type="SUPFAM" id="SSF90123">
    <property type="entry name" value="ABC transporter transmembrane region"/>
    <property type="match status" value="2"/>
</dbReference>
<dbReference type="FunFam" id="1.20.1560.10:FF:000010">
    <property type="entry name" value="Multidrug resistance-associated ABC transporter"/>
    <property type="match status" value="1"/>
</dbReference>
<feature type="transmembrane region" description="Helical" evidence="9">
    <location>
        <begin position="963"/>
        <end position="981"/>
    </location>
</feature>
<feature type="region of interest" description="Disordered" evidence="8">
    <location>
        <begin position="742"/>
        <end position="804"/>
    </location>
</feature>
<feature type="transmembrane region" description="Helical" evidence="9">
    <location>
        <begin position="879"/>
        <end position="912"/>
    </location>
</feature>
<feature type="transmembrane region" description="Helical" evidence="9">
    <location>
        <begin position="846"/>
        <end position="867"/>
    </location>
</feature>
<dbReference type="Proteomes" id="UP000780801">
    <property type="component" value="Unassembled WGS sequence"/>
</dbReference>
<evidence type="ECO:0000256" key="6">
    <source>
        <dbReference type="ARBA" id="ARBA00022989"/>
    </source>
</evidence>
<dbReference type="InterPro" id="IPR011527">
    <property type="entry name" value="ABC1_TM_dom"/>
</dbReference>
<comment type="caution">
    <text evidence="12">The sequence shown here is derived from an EMBL/GenBank/DDBJ whole genome shotgun (WGS) entry which is preliminary data.</text>
</comment>
<dbReference type="InterPro" id="IPR003593">
    <property type="entry name" value="AAA+_ATPase"/>
</dbReference>
<evidence type="ECO:0000256" key="7">
    <source>
        <dbReference type="ARBA" id="ARBA00023136"/>
    </source>
</evidence>
<dbReference type="InterPro" id="IPR044726">
    <property type="entry name" value="ABCC_6TM_D2"/>
</dbReference>
<dbReference type="Gene3D" id="3.40.50.300">
    <property type="entry name" value="P-loop containing nucleotide triphosphate hydrolases"/>
    <property type="match status" value="2"/>
</dbReference>
<reference evidence="12" key="1">
    <citation type="journal article" date="2020" name="Fungal Divers.">
        <title>Resolving the Mortierellaceae phylogeny through synthesis of multi-gene phylogenetics and phylogenomics.</title>
        <authorList>
            <person name="Vandepol N."/>
            <person name="Liber J."/>
            <person name="Desiro A."/>
            <person name="Na H."/>
            <person name="Kennedy M."/>
            <person name="Barry K."/>
            <person name="Grigoriev I.V."/>
            <person name="Miller A.N."/>
            <person name="O'Donnell K."/>
            <person name="Stajich J.E."/>
            <person name="Bonito G."/>
        </authorList>
    </citation>
    <scope>NUCLEOTIDE SEQUENCE</scope>
    <source>
        <strain evidence="12">KOD1015</strain>
    </source>
</reference>
<feature type="transmembrane region" description="Helical" evidence="9">
    <location>
        <begin position="362"/>
        <end position="389"/>
    </location>
</feature>
<feature type="compositionally biased region" description="Basic and acidic residues" evidence="8">
    <location>
        <begin position="455"/>
        <end position="465"/>
    </location>
</feature>
<keyword evidence="7 9" id="KW-0472">Membrane</keyword>
<gene>
    <name evidence="12" type="ORF">BGW38_001959</name>
</gene>
<dbReference type="PROSITE" id="PS00211">
    <property type="entry name" value="ABC_TRANSPORTER_1"/>
    <property type="match status" value="2"/>
</dbReference>
<dbReference type="SUPFAM" id="SSF52540">
    <property type="entry name" value="P-loop containing nucleoside triphosphate hydrolases"/>
    <property type="match status" value="2"/>
</dbReference>
<evidence type="ECO:0000256" key="4">
    <source>
        <dbReference type="ARBA" id="ARBA00022741"/>
    </source>
</evidence>
<feature type="transmembrane region" description="Helical" evidence="9">
    <location>
        <begin position="1075"/>
        <end position="1093"/>
    </location>
</feature>
<feature type="region of interest" description="Disordered" evidence="8">
    <location>
        <begin position="455"/>
        <end position="523"/>
    </location>
</feature>
<evidence type="ECO:0000313" key="13">
    <source>
        <dbReference type="Proteomes" id="UP000780801"/>
    </source>
</evidence>
<feature type="domain" description="ABC transporter" evidence="10">
    <location>
        <begin position="1166"/>
        <end position="1429"/>
    </location>
</feature>
<dbReference type="PROSITE" id="PS50929">
    <property type="entry name" value="ABC_TM1F"/>
    <property type="match status" value="2"/>
</dbReference>
<dbReference type="Gene3D" id="1.20.1560.10">
    <property type="entry name" value="ABC transporter type 1, transmembrane domain"/>
    <property type="match status" value="2"/>
</dbReference>
<dbReference type="GO" id="GO:0005524">
    <property type="term" value="F:ATP binding"/>
    <property type="evidence" value="ECO:0007669"/>
    <property type="project" value="UniProtKB-KW"/>
</dbReference>
<feature type="transmembrane region" description="Helical" evidence="9">
    <location>
        <begin position="987"/>
        <end position="1006"/>
    </location>
</feature>
<dbReference type="PANTHER" id="PTHR24223">
    <property type="entry name" value="ATP-BINDING CASSETTE SUB-FAMILY C"/>
    <property type="match status" value="1"/>
</dbReference>
<dbReference type="CDD" id="cd18580">
    <property type="entry name" value="ABC_6TM_ABCC_D2"/>
    <property type="match status" value="1"/>
</dbReference>
<evidence type="ECO:0000259" key="11">
    <source>
        <dbReference type="PROSITE" id="PS50929"/>
    </source>
</evidence>
<dbReference type="FunFam" id="3.40.50.300:FF:000997">
    <property type="entry name" value="Multidrug resistance-associated protein 1"/>
    <property type="match status" value="1"/>
</dbReference>
<sequence>MGSAIHTLYDLEYTRQPIFPLCAASLAFLLLAFIVEAWPRGSTRVQQLSRAQEFEKANLFSQLTFHFFQPIVTLAARQRMLQPSDIVNQLPKDHTTNLGYSRVSSVWNRRLERFKASRHANDPKKGPSLLATIIITYRWSLIPVISLMSLIPFAEFLSPVLLAYLLDYVERSSTEEAQPLSIGLVLAFSIAGSYLISCFMHGYTLREIVYIGTEIKSALIAMVYRKALRLSPEARRKSSTGAIMNHMAVDAEIWDYAMDMLASWVLIPIQLSIAFYLLYGLLGWSFSAGVLTFIAMIPLQVWRASIYEGLEDRRLKSTDERVRVTSEVLSSIKIVKLYGWELPFKSKILAARMAELKVLKQLGALEAVMTLVFASSSLIVSLVTFTVYVTIAHGELTPKTVFVSMSLFDLLHEPMTRLAEATTDTISIVVSTKRIQRFLLREEIDESQVCRLPRYESDDNDKPAIEVKNATMSWDSGKTEEDVDEDDDEDEDEDDQEEGERRPLLAGQEEGGRYGESSPEARPPVLQDLSFSIRDGSLVAIVGRVGQGKSSLLSALIGEMYRMEGSITVRGRLAYVPQQAWIVNATLRDNILFGKEMDQERYRQVLQVCGLEPDLAILPAGDMTEIGERGINLSGGQKQRVSLARAAYDDADIYLFDDPLSAVDAHVDRHLWDNLIGPNGMLRDKTRLLVTHGIHHVGHVDEIMVLKNGQIAEMGKYEQLLSAKQSFYQLIREYAAKHTKRRRSSHAVVQSTAAAVAAETPSSPIPRTDSPQLVSDEEFSDESGRESDNVTIEDSSEDAEAKKKLDDMDDALEQEEDELIAEEIMKKGGIEWKLVKNYTKAVGVPISIAIVLINVVTEICYVGISLWLKHWIDKSQEELSASIVLFLAVYAGLTMIFATFYVLWVYLIFAVARIRASELIHERLISTIIRLPMSFFDTTPLGRIINRFSSDCYSTDEHLPWKFLDLIYLTNSVISTFIVVSVSTPKFLFVIPVMALVFYTIQRYFLWATRSLKRIKSISVSPLYQHFDESLNGVSVIRAMKIQQQFVDENAKRSDYSANAMTAYTYCNRWVEIRLQMLSVMVILSVALLAVFGRRTLSPSLVGLTMSYVLSITDNITWLVRDYSEWQSHLVAIERIQEYTDKRTEAPEMTEKGATLPDHWPAQGRVVFKDYSTRYREGLDLVIKHVSIEVKPREKIGIVGRTGAGKSSLTLALFRIIEAANSYWARASDNSDYHRDEHGELRPDEQIPGGSIEIDGVDISTLGLTDLRKHLAIIPQEPTLFAGTLRDNLDPFQERTDTELWEALERAHLKDFVRGLPDGGLSYTVAQNGENFSLGQRSLLCLARALLRKSKILILDEATASVDMETDELIQRTIREEFADRTILTIAHRIKTVMDSDRILVLEQGEVVEFDSPQTLLQNPESLFFKLAHQAGEVVM</sequence>
<proteinExistence type="predicted"/>
<protein>
    <recommendedName>
        <fullName evidence="14">P-loop containing nucleoside triphosphate hydrolase protein</fullName>
    </recommendedName>
</protein>
<accession>A0A9P6G1Y7</accession>
<keyword evidence="13" id="KW-1185">Reference proteome</keyword>
<dbReference type="CDD" id="cd03250">
    <property type="entry name" value="ABCC_MRP_domain1"/>
    <property type="match status" value="1"/>
</dbReference>
<feature type="compositionally biased region" description="Acidic residues" evidence="8">
    <location>
        <begin position="481"/>
        <end position="498"/>
    </location>
</feature>
<dbReference type="InterPro" id="IPR027417">
    <property type="entry name" value="P-loop_NTPase"/>
</dbReference>
<dbReference type="EMBL" id="JAABOA010000165">
    <property type="protein sequence ID" value="KAF9585524.1"/>
    <property type="molecule type" value="Genomic_DNA"/>
</dbReference>
<feature type="transmembrane region" description="Helical" evidence="9">
    <location>
        <begin position="177"/>
        <end position="196"/>
    </location>
</feature>
<comment type="subcellular location">
    <subcellularLocation>
        <location evidence="1">Membrane</location>
        <topology evidence="1">Multi-pass membrane protein</topology>
    </subcellularLocation>
</comment>
<feature type="domain" description="ABC transmembrane type-1" evidence="11">
    <location>
        <begin position="153"/>
        <end position="427"/>
    </location>
</feature>
<evidence type="ECO:0000313" key="12">
    <source>
        <dbReference type="EMBL" id="KAF9585524.1"/>
    </source>
</evidence>
<feature type="compositionally biased region" description="Low complexity" evidence="8">
    <location>
        <begin position="746"/>
        <end position="758"/>
    </location>
</feature>
<feature type="transmembrane region" description="Helical" evidence="9">
    <location>
        <begin position="18"/>
        <end position="38"/>
    </location>
</feature>
<name>A0A9P6G1Y7_9FUNG</name>
<dbReference type="InterPro" id="IPR036640">
    <property type="entry name" value="ABC1_TM_sf"/>
</dbReference>
<dbReference type="PANTHER" id="PTHR24223:SF415">
    <property type="entry name" value="FI20190P1"/>
    <property type="match status" value="1"/>
</dbReference>
<dbReference type="InterPro" id="IPR003439">
    <property type="entry name" value="ABC_transporter-like_ATP-bd"/>
</dbReference>
<keyword evidence="5" id="KW-0067">ATP-binding</keyword>
<feature type="transmembrane region" description="Helical" evidence="9">
    <location>
        <begin position="285"/>
        <end position="306"/>
    </location>
</feature>
<evidence type="ECO:0000256" key="3">
    <source>
        <dbReference type="ARBA" id="ARBA00022692"/>
    </source>
</evidence>
<evidence type="ECO:0000256" key="2">
    <source>
        <dbReference type="ARBA" id="ARBA00022448"/>
    </source>
</evidence>
<evidence type="ECO:0000256" key="9">
    <source>
        <dbReference type="SAM" id="Phobius"/>
    </source>
</evidence>
<dbReference type="SMART" id="SM00382">
    <property type="entry name" value="AAA"/>
    <property type="match status" value="2"/>
</dbReference>
<feature type="domain" description="ABC transporter" evidence="10">
    <location>
        <begin position="506"/>
        <end position="733"/>
    </location>
</feature>
<dbReference type="InterPro" id="IPR017871">
    <property type="entry name" value="ABC_transporter-like_CS"/>
</dbReference>
<dbReference type="FunFam" id="1.20.1560.10:FF:000006">
    <property type="entry name" value="ATP-binding cassette, sub-family C (CFTR/MRP), member 9"/>
    <property type="match status" value="1"/>
</dbReference>
<dbReference type="GO" id="GO:0140359">
    <property type="term" value="F:ABC-type transporter activity"/>
    <property type="evidence" value="ECO:0007669"/>
    <property type="project" value="InterPro"/>
</dbReference>
<evidence type="ECO:0000259" key="10">
    <source>
        <dbReference type="PROSITE" id="PS50893"/>
    </source>
</evidence>
<organism evidence="12 13">
    <name type="scientific">Lunasporangiospora selenospora</name>
    <dbReference type="NCBI Taxonomy" id="979761"/>
    <lineage>
        <taxon>Eukaryota</taxon>
        <taxon>Fungi</taxon>
        <taxon>Fungi incertae sedis</taxon>
        <taxon>Mucoromycota</taxon>
        <taxon>Mortierellomycotina</taxon>
        <taxon>Mortierellomycetes</taxon>
        <taxon>Mortierellales</taxon>
        <taxon>Mortierellaceae</taxon>
        <taxon>Lunasporangiospora</taxon>
    </lineage>
</organism>
<dbReference type="CDD" id="cd18579">
    <property type="entry name" value="ABC_6TM_ABCC_D1"/>
    <property type="match status" value="1"/>
</dbReference>
<keyword evidence="3 9" id="KW-0812">Transmembrane</keyword>
<keyword evidence="4" id="KW-0547">Nucleotide-binding</keyword>
<dbReference type="Pfam" id="PF00005">
    <property type="entry name" value="ABC_tran"/>
    <property type="match status" value="2"/>
</dbReference>
<evidence type="ECO:0000256" key="8">
    <source>
        <dbReference type="SAM" id="MobiDB-lite"/>
    </source>
</evidence>
<feature type="domain" description="ABC transmembrane type-1" evidence="11">
    <location>
        <begin position="848"/>
        <end position="1128"/>
    </location>
</feature>
<dbReference type="PROSITE" id="PS50893">
    <property type="entry name" value="ABC_TRANSPORTER_2"/>
    <property type="match status" value="2"/>
</dbReference>
<dbReference type="OrthoDB" id="6500128at2759"/>
<evidence type="ECO:0000256" key="1">
    <source>
        <dbReference type="ARBA" id="ARBA00004141"/>
    </source>
</evidence>
<dbReference type="InterPro" id="IPR050173">
    <property type="entry name" value="ABC_transporter_C-like"/>
</dbReference>